<dbReference type="InterPro" id="IPR006683">
    <property type="entry name" value="Thioestr_dom"/>
</dbReference>
<protein>
    <submittedName>
        <fullName evidence="5">Uncharacterized protein (TIGR00369 family)</fullName>
    </submittedName>
</protein>
<dbReference type="EMBL" id="JACIDR010000001">
    <property type="protein sequence ID" value="MBB3972157.1"/>
    <property type="molecule type" value="Genomic_DNA"/>
</dbReference>
<evidence type="ECO:0000259" key="4">
    <source>
        <dbReference type="Pfam" id="PF03061"/>
    </source>
</evidence>
<comment type="caution">
    <text evidence="5">The sequence shown here is derived from an EMBL/GenBank/DDBJ whole genome shotgun (WGS) entry which is preliminary data.</text>
</comment>
<reference evidence="5 6" key="1">
    <citation type="submission" date="2020-08" db="EMBL/GenBank/DDBJ databases">
        <title>Genomic Encyclopedia of Type Strains, Phase IV (KMG-IV): sequencing the most valuable type-strain genomes for metagenomic binning, comparative biology and taxonomic classification.</title>
        <authorList>
            <person name="Goeker M."/>
        </authorList>
    </citation>
    <scope>NUCLEOTIDE SEQUENCE [LARGE SCALE GENOMIC DNA]</scope>
    <source>
        <strain evidence="5 6">DSM 25481</strain>
    </source>
</reference>
<keyword evidence="3" id="KW-0472">Membrane</keyword>
<evidence type="ECO:0000256" key="1">
    <source>
        <dbReference type="ARBA" id="ARBA00022801"/>
    </source>
</evidence>
<feature type="transmembrane region" description="Helical" evidence="3">
    <location>
        <begin position="62"/>
        <end position="85"/>
    </location>
</feature>
<feature type="compositionally biased region" description="Polar residues" evidence="2">
    <location>
        <begin position="150"/>
        <end position="160"/>
    </location>
</feature>
<dbReference type="GO" id="GO:0016289">
    <property type="term" value="F:acyl-CoA hydrolase activity"/>
    <property type="evidence" value="ECO:0007669"/>
    <property type="project" value="UniProtKB-ARBA"/>
</dbReference>
<evidence type="ECO:0000313" key="5">
    <source>
        <dbReference type="EMBL" id="MBB3972157.1"/>
    </source>
</evidence>
<keyword evidence="3" id="KW-1133">Transmembrane helix</keyword>
<dbReference type="InterPro" id="IPR003736">
    <property type="entry name" value="PAAI_dom"/>
</dbReference>
<dbReference type="AlphaFoldDB" id="A0A7W6CXP3"/>
<name>A0A7W6CXP3_9HYPH</name>
<dbReference type="InterPro" id="IPR029069">
    <property type="entry name" value="HotDog_dom_sf"/>
</dbReference>
<feature type="domain" description="Thioesterase" evidence="4">
    <location>
        <begin position="48"/>
        <end position="122"/>
    </location>
</feature>
<dbReference type="SUPFAM" id="SSF54637">
    <property type="entry name" value="Thioesterase/thiol ester dehydrase-isomerase"/>
    <property type="match status" value="1"/>
</dbReference>
<dbReference type="CDD" id="cd03443">
    <property type="entry name" value="PaaI_thioesterase"/>
    <property type="match status" value="1"/>
</dbReference>
<keyword evidence="1" id="KW-0378">Hydrolase</keyword>
<dbReference type="Proteomes" id="UP000528964">
    <property type="component" value="Unassembled WGS sequence"/>
</dbReference>
<accession>A0A7W6CXP3</accession>
<evidence type="ECO:0000313" key="6">
    <source>
        <dbReference type="Proteomes" id="UP000528964"/>
    </source>
</evidence>
<feature type="region of interest" description="Disordered" evidence="2">
    <location>
        <begin position="133"/>
        <end position="160"/>
    </location>
</feature>
<dbReference type="Gene3D" id="3.10.129.10">
    <property type="entry name" value="Hotdog Thioesterase"/>
    <property type="match status" value="1"/>
</dbReference>
<keyword evidence="6" id="KW-1185">Reference proteome</keyword>
<organism evidence="5 6">
    <name type="scientific">Hansschlegelia beijingensis</name>
    <dbReference type="NCBI Taxonomy" id="1133344"/>
    <lineage>
        <taxon>Bacteria</taxon>
        <taxon>Pseudomonadati</taxon>
        <taxon>Pseudomonadota</taxon>
        <taxon>Alphaproteobacteria</taxon>
        <taxon>Hyphomicrobiales</taxon>
        <taxon>Methylopilaceae</taxon>
        <taxon>Hansschlegelia</taxon>
    </lineage>
</organism>
<sequence length="160" mass="17235">MTVEEAEAFLETEFPQTAFGGRTYVVEDVGHGSARLRLLFHERHLRPGGTLSGPSMMALADVALYVALLGAIGPVKLAVTTNLTINFFRKPAPRDLLAECRYMKIGRSLSVAEATLFQDVGEAVAHVVATYSIPPEARPDGPGPQEARQDQGSSRPKTDA</sequence>
<proteinExistence type="predicted"/>
<dbReference type="Pfam" id="PF03061">
    <property type="entry name" value="4HBT"/>
    <property type="match status" value="1"/>
</dbReference>
<dbReference type="NCBIfam" id="TIGR00369">
    <property type="entry name" value="unchar_dom_1"/>
    <property type="match status" value="1"/>
</dbReference>
<gene>
    <name evidence="5" type="ORF">GGR24_000790</name>
</gene>
<evidence type="ECO:0000256" key="2">
    <source>
        <dbReference type="SAM" id="MobiDB-lite"/>
    </source>
</evidence>
<keyword evidence="3" id="KW-0812">Transmembrane</keyword>
<evidence type="ECO:0000256" key="3">
    <source>
        <dbReference type="SAM" id="Phobius"/>
    </source>
</evidence>